<accession>A0A1W1ZSK1</accession>
<evidence type="ECO:0000256" key="1">
    <source>
        <dbReference type="SAM" id="Phobius"/>
    </source>
</evidence>
<name>A0A1W1ZSK1_9PSEU</name>
<dbReference type="Proteomes" id="UP000192840">
    <property type="component" value="Unassembled WGS sequence"/>
</dbReference>
<feature type="transmembrane region" description="Helical" evidence="1">
    <location>
        <begin position="12"/>
        <end position="35"/>
    </location>
</feature>
<keyword evidence="1" id="KW-0472">Membrane</keyword>
<dbReference type="eggNOG" id="ENOG5032E2V">
    <property type="taxonomic scope" value="Bacteria"/>
</dbReference>
<evidence type="ECO:0000313" key="2">
    <source>
        <dbReference type="EMBL" id="SMC51048.1"/>
    </source>
</evidence>
<sequence length="39" mass="4209">MRFGNTRVEFLGGRAGCLTMLVISVVLSVLLTVLLNAML</sequence>
<reference evidence="3" key="1">
    <citation type="submission" date="2017-04" db="EMBL/GenBank/DDBJ databases">
        <authorList>
            <person name="Varghese N."/>
            <person name="Submissions S."/>
        </authorList>
    </citation>
    <scope>NUCLEOTIDE SEQUENCE [LARGE SCALE GENOMIC DNA]</scope>
    <source>
        <strain evidence="3">DSM 44073</strain>
    </source>
</reference>
<dbReference type="AlphaFoldDB" id="A0A1W1ZSK1"/>
<dbReference type="EMBL" id="FWYC01000003">
    <property type="protein sequence ID" value="SMC51048.1"/>
    <property type="molecule type" value="Genomic_DNA"/>
</dbReference>
<keyword evidence="1" id="KW-0812">Transmembrane</keyword>
<protein>
    <submittedName>
        <fullName evidence="2">Uncharacterized protein</fullName>
    </submittedName>
</protein>
<organism evidence="2 3">
    <name type="scientific">Lentzea albidocapillata</name>
    <dbReference type="NCBI Taxonomy" id="40571"/>
    <lineage>
        <taxon>Bacteria</taxon>
        <taxon>Bacillati</taxon>
        <taxon>Actinomycetota</taxon>
        <taxon>Actinomycetes</taxon>
        <taxon>Pseudonocardiales</taxon>
        <taxon>Pseudonocardiaceae</taxon>
        <taxon>Lentzea</taxon>
    </lineage>
</organism>
<gene>
    <name evidence="2" type="ORF">SAMN05660733_00187</name>
</gene>
<evidence type="ECO:0000313" key="3">
    <source>
        <dbReference type="Proteomes" id="UP000192840"/>
    </source>
</evidence>
<keyword evidence="1" id="KW-1133">Transmembrane helix</keyword>
<keyword evidence="3" id="KW-1185">Reference proteome</keyword>
<proteinExistence type="predicted"/>